<sequence length="418" mass="46455">MFFLYHLAVLLSWFSLHLAALLNPKIRSFVKGRKDLVPYLKRERDPQKPLIWMHTASLGEFEQGAPVLEALGRSYPGHQLLVTFFSPSGYEVKKGRTGNTLVAYLPMDTPGQVKAFLDLAQPSIALFVKYEVWPELFRKLRQQGTPTFMLSAIFRPHQAYFKWYGGLLRKALAGVEHFFVQDERSSQMLADLGIERVTVSGDTRFDRVGELLETVAPLPFMEAFTRGRTCLVAGSTWPEDHDLLLPFINKSPATRCFVIAPHKTDAKTIEAIEKGLDRPSVRYSLMEPGSLEKASILIVDTIGLLTRIYRYADLAYVGGGLATGLHNTLEPAVYGIPVLIGPAYEGFREASELVAAGGIAVVHTPGDFDQQCGALMEGPEKRTRMGDINHHYVQANKGASRMIVKGLQPYLEGNGGFL</sequence>
<evidence type="ECO:0000256" key="3">
    <source>
        <dbReference type="ARBA" id="ARBA00019077"/>
    </source>
</evidence>
<dbReference type="EMBL" id="JAMXIB010000006">
    <property type="protein sequence ID" value="MCO5724926.1"/>
    <property type="molecule type" value="Genomic_DNA"/>
</dbReference>
<dbReference type="Gene3D" id="3.40.50.11720">
    <property type="entry name" value="3-Deoxy-D-manno-octulosonic-acid transferase, N-terminal domain"/>
    <property type="match status" value="1"/>
</dbReference>
<comment type="function">
    <text evidence="7">Involved in lipopolysaccharide (LPS) biosynthesis. Catalyzes the transfer of 3-deoxy-D-manno-octulosonate (Kdo) residue(s) from CMP-Kdo to lipid IV(A), the tetraacyldisaccharide-1,4'-bisphosphate precursor of lipid A.</text>
</comment>
<keyword evidence="7" id="KW-0448">Lipopolysaccharide biosynthesis</keyword>
<evidence type="ECO:0000256" key="7">
    <source>
        <dbReference type="RuleBase" id="RU365103"/>
    </source>
</evidence>
<keyword evidence="10" id="KW-1185">Reference proteome</keyword>
<dbReference type="Gene3D" id="3.40.50.2000">
    <property type="entry name" value="Glycogen Phosphorylase B"/>
    <property type="match status" value="1"/>
</dbReference>
<keyword evidence="7" id="KW-0472">Membrane</keyword>
<dbReference type="Pfam" id="PF04413">
    <property type="entry name" value="Glycos_transf_N"/>
    <property type="match status" value="1"/>
</dbReference>
<dbReference type="RefSeq" id="WP_252741305.1">
    <property type="nucleotide sequence ID" value="NZ_JAMXIB010000006.1"/>
</dbReference>
<evidence type="ECO:0000256" key="6">
    <source>
        <dbReference type="ARBA" id="ARBA00049183"/>
    </source>
</evidence>
<evidence type="ECO:0000313" key="10">
    <source>
        <dbReference type="Proteomes" id="UP001206312"/>
    </source>
</evidence>
<dbReference type="PANTHER" id="PTHR42755">
    <property type="entry name" value="3-DEOXY-MANNO-OCTULOSONATE CYTIDYLYLTRANSFERASE"/>
    <property type="match status" value="1"/>
</dbReference>
<dbReference type="InterPro" id="IPR038107">
    <property type="entry name" value="Glycos_transf_N_sf"/>
</dbReference>
<evidence type="ECO:0000313" key="9">
    <source>
        <dbReference type="EMBL" id="MCO5724926.1"/>
    </source>
</evidence>
<evidence type="ECO:0000256" key="5">
    <source>
        <dbReference type="ARBA" id="ARBA00031445"/>
    </source>
</evidence>
<dbReference type="SUPFAM" id="SSF53756">
    <property type="entry name" value="UDP-Glycosyltransferase/glycogen phosphorylase"/>
    <property type="match status" value="1"/>
</dbReference>
<name>A0ABT1AY56_9FLAO</name>
<dbReference type="InterPro" id="IPR039901">
    <property type="entry name" value="Kdotransferase"/>
</dbReference>
<comment type="similarity">
    <text evidence="7">Belongs to the glycosyltransferase group 1 family.</text>
</comment>
<dbReference type="InterPro" id="IPR007507">
    <property type="entry name" value="Glycos_transf_N"/>
</dbReference>
<comment type="catalytic activity">
    <reaction evidence="6 7">
        <text>lipid IVA (E. coli) + CMP-3-deoxy-beta-D-manno-octulosonate = alpha-Kdo-(2-&gt;6)-lipid IVA (E. coli) + CMP + H(+)</text>
        <dbReference type="Rhea" id="RHEA:28066"/>
        <dbReference type="ChEBI" id="CHEBI:15378"/>
        <dbReference type="ChEBI" id="CHEBI:58603"/>
        <dbReference type="ChEBI" id="CHEBI:60364"/>
        <dbReference type="ChEBI" id="CHEBI:60377"/>
        <dbReference type="ChEBI" id="CHEBI:85987"/>
        <dbReference type="EC" id="2.4.99.12"/>
    </reaction>
</comment>
<evidence type="ECO:0000259" key="8">
    <source>
        <dbReference type="Pfam" id="PF04413"/>
    </source>
</evidence>
<comment type="caution">
    <text evidence="9">The sequence shown here is derived from an EMBL/GenBank/DDBJ whole genome shotgun (WGS) entry which is preliminary data.</text>
</comment>
<dbReference type="PANTHER" id="PTHR42755:SF1">
    <property type="entry name" value="3-DEOXY-D-MANNO-OCTULOSONIC ACID TRANSFERASE, MITOCHONDRIAL-RELATED"/>
    <property type="match status" value="1"/>
</dbReference>
<proteinExistence type="inferred from homology"/>
<comment type="subcellular location">
    <subcellularLocation>
        <location evidence="7">Cell membrane</location>
    </subcellularLocation>
</comment>
<accession>A0ABT1AY56</accession>
<evidence type="ECO:0000256" key="4">
    <source>
        <dbReference type="ARBA" id="ARBA00022679"/>
    </source>
</evidence>
<evidence type="ECO:0000256" key="2">
    <source>
        <dbReference type="ARBA" id="ARBA00012621"/>
    </source>
</evidence>
<keyword evidence="7" id="KW-1003">Cell membrane</keyword>
<comment type="pathway">
    <text evidence="1 7">Bacterial outer membrane biogenesis; LPS core biosynthesis.</text>
</comment>
<evidence type="ECO:0000256" key="1">
    <source>
        <dbReference type="ARBA" id="ARBA00004713"/>
    </source>
</evidence>
<dbReference type="Proteomes" id="UP001206312">
    <property type="component" value="Unassembled WGS sequence"/>
</dbReference>
<feature type="domain" description="3-deoxy-D-manno-octulosonic-acid transferase N-terminal" evidence="8">
    <location>
        <begin position="45"/>
        <end position="206"/>
    </location>
</feature>
<gene>
    <name evidence="9" type="ORF">NG653_08670</name>
</gene>
<dbReference type="GO" id="GO:0016740">
    <property type="term" value="F:transferase activity"/>
    <property type="evidence" value="ECO:0007669"/>
    <property type="project" value="UniProtKB-KW"/>
</dbReference>
<keyword evidence="4 7" id="KW-0808">Transferase</keyword>
<dbReference type="EC" id="2.4.99.12" evidence="2 7"/>
<protein>
    <recommendedName>
        <fullName evidence="3 7">3-deoxy-D-manno-octulosonic acid transferase</fullName>
        <shortName evidence="7">Kdo transferase</shortName>
        <ecNumber evidence="2 7">2.4.99.12</ecNumber>
    </recommendedName>
    <alternativeName>
        <fullName evidence="5 7">Lipid IV(A) 3-deoxy-D-manno-octulosonic acid transferase</fullName>
    </alternativeName>
</protein>
<reference evidence="9 10" key="1">
    <citation type="submission" date="2022-06" db="EMBL/GenBank/DDBJ databases">
        <authorList>
            <person name="Xuan X."/>
        </authorList>
    </citation>
    <scope>NUCLEOTIDE SEQUENCE [LARGE SCALE GENOMIC DNA]</scope>
    <source>
        <strain evidence="9 10">2V75</strain>
    </source>
</reference>
<organism evidence="9 10">
    <name type="scientific">Robiginitalea marina</name>
    <dbReference type="NCBI Taxonomy" id="2954105"/>
    <lineage>
        <taxon>Bacteria</taxon>
        <taxon>Pseudomonadati</taxon>
        <taxon>Bacteroidota</taxon>
        <taxon>Flavobacteriia</taxon>
        <taxon>Flavobacteriales</taxon>
        <taxon>Flavobacteriaceae</taxon>
        <taxon>Robiginitalea</taxon>
    </lineage>
</organism>